<keyword evidence="6 7" id="KW-0998">Cell outer membrane</keyword>
<dbReference type="Gene3D" id="2.40.170.20">
    <property type="entry name" value="TonB-dependent receptor, beta-barrel domain"/>
    <property type="match status" value="1"/>
</dbReference>
<dbReference type="AlphaFoldDB" id="A0A363NP68"/>
<dbReference type="InterPro" id="IPR037066">
    <property type="entry name" value="Plug_dom_sf"/>
</dbReference>
<evidence type="ECO:0000259" key="9">
    <source>
        <dbReference type="Pfam" id="PF07715"/>
    </source>
</evidence>
<dbReference type="NCBIfam" id="TIGR04056">
    <property type="entry name" value="OMP_RagA_SusC"/>
    <property type="match status" value="1"/>
</dbReference>
<dbReference type="SUPFAM" id="SSF56935">
    <property type="entry name" value="Porins"/>
    <property type="match status" value="1"/>
</dbReference>
<dbReference type="Gene3D" id="3.55.50.30">
    <property type="match status" value="1"/>
</dbReference>
<dbReference type="Pfam" id="PF13715">
    <property type="entry name" value="CarbopepD_reg_2"/>
    <property type="match status" value="1"/>
</dbReference>
<gene>
    <name evidence="10" type="ORF">DCO56_20380</name>
</gene>
<comment type="similarity">
    <text evidence="7">Belongs to the TonB-dependent receptor family.</text>
</comment>
<dbReference type="InterPro" id="IPR023997">
    <property type="entry name" value="TonB-dep_OMP_SusC/RagA_CS"/>
</dbReference>
<evidence type="ECO:0000256" key="5">
    <source>
        <dbReference type="ARBA" id="ARBA00023136"/>
    </source>
</evidence>
<accession>A0A363NP68</accession>
<dbReference type="RefSeq" id="WP_108635597.1">
    <property type="nucleotide sequence ID" value="NZ_QCXX01000006.1"/>
</dbReference>
<evidence type="ECO:0000313" key="10">
    <source>
        <dbReference type="EMBL" id="PUV22568.1"/>
    </source>
</evidence>
<dbReference type="Pfam" id="PF07660">
    <property type="entry name" value="STN"/>
    <property type="match status" value="1"/>
</dbReference>
<evidence type="ECO:0000259" key="8">
    <source>
        <dbReference type="Pfam" id="PF07660"/>
    </source>
</evidence>
<dbReference type="Pfam" id="PF07715">
    <property type="entry name" value="Plug"/>
    <property type="match status" value="1"/>
</dbReference>
<keyword evidence="4 7" id="KW-0812">Transmembrane</keyword>
<proteinExistence type="inferred from homology"/>
<comment type="subcellular location">
    <subcellularLocation>
        <location evidence="1 7">Cell outer membrane</location>
        <topology evidence="1 7">Multi-pass membrane protein</topology>
    </subcellularLocation>
</comment>
<dbReference type="Proteomes" id="UP000250831">
    <property type="component" value="Unassembled WGS sequence"/>
</dbReference>
<evidence type="ECO:0000256" key="2">
    <source>
        <dbReference type="ARBA" id="ARBA00022448"/>
    </source>
</evidence>
<dbReference type="InterPro" id="IPR008969">
    <property type="entry name" value="CarboxyPept-like_regulatory"/>
</dbReference>
<evidence type="ECO:0000256" key="3">
    <source>
        <dbReference type="ARBA" id="ARBA00022452"/>
    </source>
</evidence>
<dbReference type="Gene3D" id="2.170.130.10">
    <property type="entry name" value="TonB-dependent receptor, plug domain"/>
    <property type="match status" value="1"/>
</dbReference>
<dbReference type="InterPro" id="IPR012910">
    <property type="entry name" value="Plug_dom"/>
</dbReference>
<dbReference type="GO" id="GO:0009279">
    <property type="term" value="C:cell outer membrane"/>
    <property type="evidence" value="ECO:0007669"/>
    <property type="project" value="UniProtKB-SubCell"/>
</dbReference>
<evidence type="ECO:0000256" key="6">
    <source>
        <dbReference type="ARBA" id="ARBA00023237"/>
    </source>
</evidence>
<evidence type="ECO:0008006" key="12">
    <source>
        <dbReference type="Google" id="ProtNLM"/>
    </source>
</evidence>
<reference evidence="10 11" key="1">
    <citation type="submission" date="2018-04" db="EMBL/GenBank/DDBJ databases">
        <title>Sphingobacterium sp. M46 Genome.</title>
        <authorList>
            <person name="Cheng J."/>
            <person name="Li Y."/>
        </authorList>
    </citation>
    <scope>NUCLEOTIDE SEQUENCE [LARGE SCALE GENOMIC DNA]</scope>
    <source>
        <strain evidence="10 11">M46</strain>
    </source>
</reference>
<keyword evidence="3 7" id="KW-1134">Transmembrane beta strand</keyword>
<keyword evidence="11" id="KW-1185">Reference proteome</keyword>
<feature type="domain" description="TonB-dependent receptor plug" evidence="9">
    <location>
        <begin position="243"/>
        <end position="361"/>
    </location>
</feature>
<evidence type="ECO:0000313" key="11">
    <source>
        <dbReference type="Proteomes" id="UP000250831"/>
    </source>
</evidence>
<feature type="domain" description="Secretin/TonB short N-terminal" evidence="8">
    <location>
        <begin position="86"/>
        <end position="135"/>
    </location>
</feature>
<dbReference type="InterPro" id="IPR039426">
    <property type="entry name" value="TonB-dep_rcpt-like"/>
</dbReference>
<dbReference type="NCBIfam" id="TIGR04057">
    <property type="entry name" value="SusC_RagA_signa"/>
    <property type="match status" value="1"/>
</dbReference>
<dbReference type="PROSITE" id="PS52016">
    <property type="entry name" value="TONB_DEPENDENT_REC_3"/>
    <property type="match status" value="1"/>
</dbReference>
<dbReference type="InterPro" id="IPR023996">
    <property type="entry name" value="TonB-dep_OMP_SusC/RagA"/>
</dbReference>
<dbReference type="SUPFAM" id="SSF49464">
    <property type="entry name" value="Carboxypeptidase regulatory domain-like"/>
    <property type="match status" value="1"/>
</dbReference>
<dbReference type="InterPro" id="IPR011662">
    <property type="entry name" value="Secretin/TonB_short_N"/>
</dbReference>
<name>A0A363NP68_9SPHI</name>
<dbReference type="OrthoDB" id="604358at2"/>
<sequence>MKNKKTNLIAEYMNYFIKCKDYLFGSRMSEPSFAPLISKKVKATLFLGLLFTYGVYGKTEAQQVTMRVNKGDLKTIFLEIKKQTGYHFFYDESLFNDLRKVNVNVSNQKLENVLKELSDELPLQFEMHKKHIIVLPSAPKNTVQAQQQYTIKGKLIAQKDGVPIENATISLNGTNTGTSSDSNGNFTLKSTLSEGSLTISHLSFNSQTVKFNSATAGSLTVSLVENDSALEEVVVVGFGTQKKVNLTGAISHVGKEAFENRPVANIGQALQGLVPNLNITFGNGSPNSTPGFNLRGGTSMSYNTNTKVFESVNGDPLVIIDGVESSTGALNQLNPNDIMDMSFIKDASAAAIYGTKAAYGVILVRTKRGEFNQKGRIAYNFDSNFDTPSGLPDILNAYEIQKSGMDRTLWTNGKPNTSDEKRLEMIQKYMDNPTPENAWYQEGNNIIWVANVNPFEEAVKKWTPMQKHTLNLSGGAESINYYISGGLQNQSGMYKINTDKLKRYNALMNINAKVNSWFSVFGKIGFDQTNFNSPYIVGGKGSIWSAMMGETNKNINMPIQTGPNDPLPNTYTDNILAWLSYGANNQSTDRRVSLLISPEFTLIPNTLKLKADLSYQPQSYSLNRYSPKFNQIIDSWKYSSQQADAGENQAYFDNNNTNKYLVNIYADYKKTWAEKHNFSTVVGYNQEQTKFNQITNKFRKLISADIQNPDAAEDPSLHTVSRNAYTLAGRAVFGRVNYNYAEKYFFESNLRYDGSSKFTKNDRFVTFPSFSAGWRISQEGFMEGTRNWLNELKLRGSWGKLGNQPSSIYPYQATMETGKAPYLINGEQIVYINPPGLVSPYLTFEKARTWNIGLDGTFLKNRLDVTFEYYNRKTTDILTDGSAAFPSVLGTVAPLENSGILETKGFELSFLWKQTINNELRYRVGLNLSDYLTKVQHYASNTTMMIVNQSNREVMYDGKTVGEIWGYRTGGILQESDFAGKNPLNGNWIYNGAYQGTVFPGYIWYQDLGGPEGIPDGKIDAGLNTLANPGDRVVIGNSTPRYRFGITGNVQYKNFDLDFLFQGVLKRDIWTGLSSYWGGGAGSKWMYERSWTPDRTDAEFPMYGLSVDVQDRYLINGAYLRLKQAVLGYTLPKELTKRFGVERLRFTLAGYNIFEVTKIPTIFDVDQISADYPQKRSIAFGAQIVF</sequence>
<dbReference type="EMBL" id="QCXX01000006">
    <property type="protein sequence ID" value="PUV22568.1"/>
    <property type="molecule type" value="Genomic_DNA"/>
</dbReference>
<dbReference type="InterPro" id="IPR036942">
    <property type="entry name" value="Beta-barrel_TonB_sf"/>
</dbReference>
<evidence type="ECO:0000256" key="4">
    <source>
        <dbReference type="ARBA" id="ARBA00022692"/>
    </source>
</evidence>
<comment type="caution">
    <text evidence="10">The sequence shown here is derived from an EMBL/GenBank/DDBJ whole genome shotgun (WGS) entry which is preliminary data.</text>
</comment>
<protein>
    <recommendedName>
        <fullName evidence="12">SusC/RagA family TonB-linked outer membrane protein</fullName>
    </recommendedName>
</protein>
<organism evidence="10 11">
    <name type="scientific">Sphingobacterium athyrii</name>
    <dbReference type="NCBI Taxonomy" id="2152717"/>
    <lineage>
        <taxon>Bacteria</taxon>
        <taxon>Pseudomonadati</taxon>
        <taxon>Bacteroidota</taxon>
        <taxon>Sphingobacteriia</taxon>
        <taxon>Sphingobacteriales</taxon>
        <taxon>Sphingobacteriaceae</taxon>
        <taxon>Sphingobacterium</taxon>
    </lineage>
</organism>
<evidence type="ECO:0000256" key="7">
    <source>
        <dbReference type="PROSITE-ProRule" id="PRU01360"/>
    </source>
</evidence>
<dbReference type="Gene3D" id="2.60.40.1120">
    <property type="entry name" value="Carboxypeptidase-like, regulatory domain"/>
    <property type="match status" value="1"/>
</dbReference>
<keyword evidence="5 7" id="KW-0472">Membrane</keyword>
<keyword evidence="2 7" id="KW-0813">Transport</keyword>
<evidence type="ECO:0000256" key="1">
    <source>
        <dbReference type="ARBA" id="ARBA00004571"/>
    </source>
</evidence>